<keyword evidence="1" id="KW-0732">Signal</keyword>
<organism evidence="2 3">
    <name type="scientific">Viridibacterium curvum</name>
    <dbReference type="NCBI Taxonomy" id="1101404"/>
    <lineage>
        <taxon>Bacteria</taxon>
        <taxon>Pseudomonadati</taxon>
        <taxon>Pseudomonadota</taxon>
        <taxon>Betaproteobacteria</taxon>
        <taxon>Rhodocyclales</taxon>
        <taxon>Rhodocyclaceae</taxon>
        <taxon>Viridibacterium</taxon>
    </lineage>
</organism>
<evidence type="ECO:0000313" key="3">
    <source>
        <dbReference type="Proteomes" id="UP001500547"/>
    </source>
</evidence>
<gene>
    <name evidence="2" type="ORF">GCM10025770_05720</name>
</gene>
<dbReference type="EMBL" id="BAABLD010000002">
    <property type="protein sequence ID" value="GAA5159456.1"/>
    <property type="molecule type" value="Genomic_DNA"/>
</dbReference>
<dbReference type="Pfam" id="PF06649">
    <property type="entry name" value="DUF1161"/>
    <property type="match status" value="1"/>
</dbReference>
<keyword evidence="3" id="KW-1185">Reference proteome</keyword>
<sequence length="76" mass="7878">MKSSIVAIAATCSALAFSPAWAAKSCDELKSEIEAKLQGHGVKSYTLDVVVSDASGDGKVVGTCETGKKKILYKKG</sequence>
<evidence type="ECO:0000256" key="1">
    <source>
        <dbReference type="SAM" id="SignalP"/>
    </source>
</evidence>
<dbReference type="RefSeq" id="WP_345531322.1">
    <property type="nucleotide sequence ID" value="NZ_BAABLD010000002.1"/>
</dbReference>
<reference evidence="3" key="1">
    <citation type="journal article" date="2019" name="Int. J. Syst. Evol. Microbiol.">
        <title>The Global Catalogue of Microorganisms (GCM) 10K type strain sequencing project: providing services to taxonomists for standard genome sequencing and annotation.</title>
        <authorList>
            <consortium name="The Broad Institute Genomics Platform"/>
            <consortium name="The Broad Institute Genome Sequencing Center for Infectious Disease"/>
            <person name="Wu L."/>
            <person name="Ma J."/>
        </authorList>
    </citation>
    <scope>NUCLEOTIDE SEQUENCE [LARGE SCALE GENOMIC DNA]</scope>
    <source>
        <strain evidence="3">JCM 18715</strain>
    </source>
</reference>
<dbReference type="Proteomes" id="UP001500547">
    <property type="component" value="Unassembled WGS sequence"/>
</dbReference>
<accession>A0ABP9QAJ9</accession>
<comment type="caution">
    <text evidence="2">The sequence shown here is derived from an EMBL/GenBank/DDBJ whole genome shotgun (WGS) entry which is preliminary data.</text>
</comment>
<feature type="chain" id="PRO_5046690906" evidence="1">
    <location>
        <begin position="23"/>
        <end position="76"/>
    </location>
</feature>
<dbReference type="InterPro" id="IPR010595">
    <property type="entry name" value="DUF1161"/>
</dbReference>
<proteinExistence type="predicted"/>
<name>A0ABP9QAJ9_9RHOO</name>
<feature type="signal peptide" evidence="1">
    <location>
        <begin position="1"/>
        <end position="22"/>
    </location>
</feature>
<protein>
    <submittedName>
        <fullName evidence="2">DUF1161 domain-containing protein</fullName>
    </submittedName>
</protein>
<evidence type="ECO:0000313" key="2">
    <source>
        <dbReference type="EMBL" id="GAA5159456.1"/>
    </source>
</evidence>